<dbReference type="PANTHER" id="PTHR46148">
    <property type="entry name" value="CHROMO DOMAIN-CONTAINING PROTEIN"/>
    <property type="match status" value="1"/>
</dbReference>
<evidence type="ECO:0000313" key="2">
    <source>
        <dbReference type="Proteomes" id="UP001234989"/>
    </source>
</evidence>
<dbReference type="PANTHER" id="PTHR46148:SF56">
    <property type="entry name" value="RETROTRANSPOSON PROTEIN"/>
    <property type="match status" value="1"/>
</dbReference>
<evidence type="ECO:0000313" key="1">
    <source>
        <dbReference type="EMBL" id="WMV46737.1"/>
    </source>
</evidence>
<name>A0AAF0UIQ4_SOLVR</name>
<dbReference type="AlphaFoldDB" id="A0AAF0UIQ4"/>
<dbReference type="EMBL" id="CP133620">
    <property type="protein sequence ID" value="WMV46737.1"/>
    <property type="molecule type" value="Genomic_DNA"/>
</dbReference>
<reference evidence="1" key="1">
    <citation type="submission" date="2023-08" db="EMBL/GenBank/DDBJ databases">
        <title>A de novo genome assembly of Solanum verrucosum Schlechtendal, a Mexican diploid species geographically isolated from the other diploid A-genome species in potato relatives.</title>
        <authorList>
            <person name="Hosaka K."/>
        </authorList>
    </citation>
    <scope>NUCLEOTIDE SEQUENCE</scope>
    <source>
        <tissue evidence="1">Young leaves</tissue>
    </source>
</reference>
<keyword evidence="2" id="KW-1185">Reference proteome</keyword>
<organism evidence="1 2">
    <name type="scientific">Solanum verrucosum</name>
    <dbReference type="NCBI Taxonomy" id="315347"/>
    <lineage>
        <taxon>Eukaryota</taxon>
        <taxon>Viridiplantae</taxon>
        <taxon>Streptophyta</taxon>
        <taxon>Embryophyta</taxon>
        <taxon>Tracheophyta</taxon>
        <taxon>Spermatophyta</taxon>
        <taxon>Magnoliopsida</taxon>
        <taxon>eudicotyledons</taxon>
        <taxon>Gunneridae</taxon>
        <taxon>Pentapetalae</taxon>
        <taxon>asterids</taxon>
        <taxon>lamiids</taxon>
        <taxon>Solanales</taxon>
        <taxon>Solanaceae</taxon>
        <taxon>Solanoideae</taxon>
        <taxon>Solaneae</taxon>
        <taxon>Solanum</taxon>
    </lineage>
</organism>
<protein>
    <submittedName>
        <fullName evidence="1">Uncharacterized protein</fullName>
    </submittedName>
</protein>
<proteinExistence type="predicted"/>
<gene>
    <name evidence="1" type="ORF">MTR67_040122</name>
</gene>
<dbReference type="Proteomes" id="UP001234989">
    <property type="component" value="Chromosome 9"/>
</dbReference>
<sequence>MFNVLLKTYICDPNFVVPLESVFVKESLSYKEVPVEIFNRQVQNLRNKEVSSVKVFWKNQLVKGSTWYAKDDMMSKYPISFPPFQS</sequence>
<accession>A0AAF0UIQ4</accession>